<evidence type="ECO:0000313" key="6">
    <source>
        <dbReference type="EMBL" id="CAJ0586969.1"/>
    </source>
</evidence>
<feature type="non-terminal residue" evidence="6">
    <location>
        <position position="515"/>
    </location>
</feature>
<dbReference type="PANTHER" id="PTHR12862">
    <property type="entry name" value="BADF TYPE ATPASE DOMAIN-CONTAINING PROTEIN"/>
    <property type="match status" value="1"/>
</dbReference>
<protein>
    <recommendedName>
        <fullName evidence="3">N-acetyl-D-glucosamine kinase</fullName>
        <ecNumber evidence="2">2.7.1.59</ecNumber>
    </recommendedName>
    <alternativeName>
        <fullName evidence="4">GlcNAc kinase</fullName>
    </alternativeName>
</protein>
<dbReference type="Pfam" id="PF01869">
    <property type="entry name" value="BcrAD_BadFG"/>
    <property type="match status" value="1"/>
</dbReference>
<dbReference type="EC" id="2.7.1.59" evidence="2"/>
<evidence type="ECO:0000256" key="4">
    <source>
        <dbReference type="ARBA" id="ARBA00031123"/>
    </source>
</evidence>
<organism evidence="6 7">
    <name type="scientific">Mesorhabditis spiculigera</name>
    <dbReference type="NCBI Taxonomy" id="96644"/>
    <lineage>
        <taxon>Eukaryota</taxon>
        <taxon>Metazoa</taxon>
        <taxon>Ecdysozoa</taxon>
        <taxon>Nematoda</taxon>
        <taxon>Chromadorea</taxon>
        <taxon>Rhabditida</taxon>
        <taxon>Rhabditina</taxon>
        <taxon>Rhabditomorpha</taxon>
        <taxon>Rhabditoidea</taxon>
        <taxon>Rhabditidae</taxon>
        <taxon>Mesorhabditinae</taxon>
        <taxon>Mesorhabditis</taxon>
    </lineage>
</organism>
<dbReference type="InterPro" id="IPR043129">
    <property type="entry name" value="ATPase_NBD"/>
</dbReference>
<dbReference type="Pfam" id="PF10294">
    <property type="entry name" value="Methyltransf_16"/>
    <property type="match status" value="1"/>
</dbReference>
<dbReference type="Gene3D" id="3.30.420.40">
    <property type="match status" value="1"/>
</dbReference>
<comment type="similarity">
    <text evidence="1">Belongs to the eukaryotic-type N-acetylglucosamine kinase family.</text>
</comment>
<name>A0AA36GB23_9BILA</name>
<keyword evidence="7" id="KW-1185">Reference proteome</keyword>
<dbReference type="InterPro" id="IPR002731">
    <property type="entry name" value="ATPase_BadF"/>
</dbReference>
<proteinExistence type="inferred from homology"/>
<dbReference type="Proteomes" id="UP001177023">
    <property type="component" value="Unassembled WGS sequence"/>
</dbReference>
<dbReference type="InterPro" id="IPR029063">
    <property type="entry name" value="SAM-dependent_MTases_sf"/>
</dbReference>
<dbReference type="AlphaFoldDB" id="A0AA36GB23"/>
<evidence type="ECO:0000256" key="2">
    <source>
        <dbReference type="ARBA" id="ARBA00012122"/>
    </source>
</evidence>
<dbReference type="InterPro" id="IPR039758">
    <property type="entry name" value="NAGK-like"/>
</dbReference>
<evidence type="ECO:0000256" key="3">
    <source>
        <dbReference type="ARBA" id="ARBA00014974"/>
    </source>
</evidence>
<feature type="domain" description="ATPase BadF/BadG/BcrA/BcrD type" evidence="5">
    <location>
        <begin position="190"/>
        <end position="465"/>
    </location>
</feature>
<comment type="caution">
    <text evidence="6">The sequence shown here is derived from an EMBL/GenBank/DDBJ whole genome shotgun (WGS) entry which is preliminary data.</text>
</comment>
<evidence type="ECO:0000313" key="7">
    <source>
        <dbReference type="Proteomes" id="UP001177023"/>
    </source>
</evidence>
<evidence type="ECO:0000256" key="1">
    <source>
        <dbReference type="ARBA" id="ARBA00006198"/>
    </source>
</evidence>
<reference evidence="6" key="1">
    <citation type="submission" date="2023-06" db="EMBL/GenBank/DDBJ databases">
        <authorList>
            <person name="Delattre M."/>
        </authorList>
    </citation>
    <scope>NUCLEOTIDE SEQUENCE</scope>
    <source>
        <strain evidence="6">AF72</strain>
    </source>
</reference>
<dbReference type="InterPro" id="IPR019410">
    <property type="entry name" value="Methyltransf_16"/>
</dbReference>
<accession>A0AA36GB23</accession>
<dbReference type="PANTHER" id="PTHR12862:SF0">
    <property type="entry name" value="N-ACETYL-D-GLUCOSAMINE KINASE"/>
    <property type="match status" value="1"/>
</dbReference>
<evidence type="ECO:0000259" key="5">
    <source>
        <dbReference type="Pfam" id="PF01869"/>
    </source>
</evidence>
<sequence>MAEQVHWKHTWPCAEVLGQFIAGNSALFRDRHALELGAGATGVCGLVAAKVGAVSVVFTDHPGLAQAFSILEKNIAKNGVSERCKVQGLDWNNPELETLARVDVVIASDVFYEPTVFEPLVNTIDKLLTKFPKANVFFAYQNRDDWSIAELLIARKLGCSLIRTIEHDSYTIQLGSIYRISMADEDVFAGIEGGGSCSRLVFLNAKAEPLGEFPGSGTNLFLNGLELTANQIAAWVRDSKEKLGIKGPLRSLGMGLSGAEDPAMNEKLVNYLLTNHGDVTEKAHLVSDSVACIGASFKNGGVVLIAGTGSACRMLTETGEEHQVGGWGHMIGDSGSAYWIANRGIRLLFDVDDGVVTPVGSVETLRKLVLEYFNITDKVQVLDYFYNQFSKSNVARLTERMAAVADDPVIAQLFFDGGFELGKHVAAISAHMSEAMLKNVPIVMVGSVFKSWNLLKPGFIEAVKTLAKRRIEAATLHQLSETNAFGAAAIAAAKEAQQDLPFVHQPIIFDTIELL</sequence>
<dbReference type="EMBL" id="CATQJA010002709">
    <property type="protein sequence ID" value="CAJ0586969.1"/>
    <property type="molecule type" value="Genomic_DNA"/>
</dbReference>
<dbReference type="GO" id="GO:0045127">
    <property type="term" value="F:N-acetylglucosamine kinase activity"/>
    <property type="evidence" value="ECO:0007669"/>
    <property type="project" value="UniProtKB-EC"/>
</dbReference>
<gene>
    <name evidence="6" type="ORF">MSPICULIGERA_LOCUS24949</name>
</gene>
<dbReference type="SUPFAM" id="SSF53067">
    <property type="entry name" value="Actin-like ATPase domain"/>
    <property type="match status" value="2"/>
</dbReference>
<dbReference type="Gene3D" id="3.40.50.150">
    <property type="entry name" value="Vaccinia Virus protein VP39"/>
    <property type="match status" value="1"/>
</dbReference>
<dbReference type="SUPFAM" id="SSF53335">
    <property type="entry name" value="S-adenosyl-L-methionine-dependent methyltransferases"/>
    <property type="match status" value="1"/>
</dbReference>